<organism evidence="3 4">
    <name type="scientific">Phyllobacterium brassicacearum</name>
    <dbReference type="NCBI Taxonomy" id="314235"/>
    <lineage>
        <taxon>Bacteria</taxon>
        <taxon>Pseudomonadati</taxon>
        <taxon>Pseudomonadota</taxon>
        <taxon>Alphaproteobacteria</taxon>
        <taxon>Hyphomicrobiales</taxon>
        <taxon>Phyllobacteriaceae</taxon>
        <taxon>Phyllobacterium</taxon>
    </lineage>
</organism>
<dbReference type="AlphaFoldDB" id="A0A2P7BTE5"/>
<feature type="compositionally biased region" description="Polar residues" evidence="1">
    <location>
        <begin position="244"/>
        <end position="257"/>
    </location>
</feature>
<dbReference type="OrthoDB" id="8456606at2"/>
<feature type="region of interest" description="Disordered" evidence="1">
    <location>
        <begin position="329"/>
        <end position="351"/>
    </location>
</feature>
<dbReference type="PANTHER" id="PTHR38766:SF1">
    <property type="entry name" value="FLAGELLAR PROTEIN FLIO"/>
    <property type="match status" value="1"/>
</dbReference>
<protein>
    <recommendedName>
        <fullName evidence="5">Flagellar biosynthesis protein FliO</fullName>
    </recommendedName>
</protein>
<keyword evidence="2" id="KW-0472">Membrane</keyword>
<feature type="compositionally biased region" description="Low complexity" evidence="1">
    <location>
        <begin position="126"/>
        <end position="164"/>
    </location>
</feature>
<evidence type="ECO:0000256" key="2">
    <source>
        <dbReference type="SAM" id="Phobius"/>
    </source>
</evidence>
<evidence type="ECO:0000313" key="4">
    <source>
        <dbReference type="Proteomes" id="UP000241444"/>
    </source>
</evidence>
<reference evidence="4" key="1">
    <citation type="submission" date="2017-11" db="EMBL/GenBank/DDBJ databases">
        <authorList>
            <person name="Kuznetsova I."/>
            <person name="Sazanova A."/>
            <person name="Chirak E."/>
            <person name="Safronova V."/>
            <person name="Willems A."/>
        </authorList>
    </citation>
    <scope>NUCLEOTIDE SEQUENCE [LARGE SCALE GENOMIC DNA]</scope>
    <source>
        <strain evidence="4">STM 196</strain>
    </source>
</reference>
<keyword evidence="4" id="KW-1185">Reference proteome</keyword>
<proteinExistence type="predicted"/>
<evidence type="ECO:0000256" key="1">
    <source>
        <dbReference type="SAM" id="MobiDB-lite"/>
    </source>
</evidence>
<comment type="caution">
    <text evidence="3">The sequence shown here is derived from an EMBL/GenBank/DDBJ whole genome shotgun (WGS) entry which is preliminary data.</text>
</comment>
<accession>A0A2P7BTE5</accession>
<dbReference type="InterPro" id="IPR052205">
    <property type="entry name" value="FliO/MopB"/>
</dbReference>
<dbReference type="PANTHER" id="PTHR38766">
    <property type="entry name" value="FLAGELLAR PROTEIN FLIO"/>
    <property type="match status" value="1"/>
</dbReference>
<keyword evidence="2" id="KW-0812">Transmembrane</keyword>
<dbReference type="EMBL" id="PGGO01000003">
    <property type="protein sequence ID" value="PSH69717.1"/>
    <property type="molecule type" value="Genomic_DNA"/>
</dbReference>
<feature type="region of interest" description="Disordered" evidence="1">
    <location>
        <begin position="244"/>
        <end position="277"/>
    </location>
</feature>
<keyword evidence="2" id="KW-1133">Transmembrane helix</keyword>
<gene>
    <name evidence="3" type="ORF">CU102_05425</name>
</gene>
<feature type="region of interest" description="Disordered" evidence="1">
    <location>
        <begin position="102"/>
        <end position="205"/>
    </location>
</feature>
<feature type="transmembrane region" description="Helical" evidence="2">
    <location>
        <begin position="12"/>
        <end position="37"/>
    </location>
</feature>
<dbReference type="RefSeq" id="WP_106710025.1">
    <property type="nucleotide sequence ID" value="NZ_PGGO01000003.1"/>
</dbReference>
<feature type="region of interest" description="Disordered" evidence="1">
    <location>
        <begin position="291"/>
        <end position="316"/>
    </location>
</feature>
<evidence type="ECO:0008006" key="5">
    <source>
        <dbReference type="Google" id="ProtNLM"/>
    </source>
</evidence>
<evidence type="ECO:0000313" key="3">
    <source>
        <dbReference type="EMBL" id="PSH69717.1"/>
    </source>
</evidence>
<dbReference type="Proteomes" id="UP000241444">
    <property type="component" value="Unassembled WGS sequence"/>
</dbReference>
<name>A0A2P7BTE5_9HYPH</name>
<sequence>MNAWLATLVGDTAAPIVGFILLFLLVIALLLIVFAVLRRVTGGTFVAGGRNRQVRLSVTDAAAVDNRRRLVLVRRDDVEHLILIGGPSDVVIEQNIRQFAKQPSRVEPAAPVTTVEQEPRPANGVAEAPRAQQTAPAAAERVTPPVAPAPRATPATQTPAERPAPAAPAPQIPLRSTQPHPVAPPRDLRLAEPPKHAQAPAPVPEAITQATAAAIPAGPSVVAPSSATVVSAVEAAAAAVPVQDNGNGWQRTASPSFGTPRRNEPPAYIPPPARETPVEVRTTTAAAFPFAVRNEGSPTSKEPTLDILGLPDTAEPEVSLGDMDFQDAFESNPEGELHIAPGNGDKPKKADSIEDEMERLLGDLSNPDKR</sequence>
<feature type="compositionally biased region" description="Basic and acidic residues" evidence="1">
    <location>
        <begin position="186"/>
        <end position="195"/>
    </location>
</feature>